<dbReference type="InterPro" id="IPR029052">
    <property type="entry name" value="Metallo-depent_PP-like"/>
</dbReference>
<feature type="region of interest" description="Disordered" evidence="2">
    <location>
        <begin position="1298"/>
        <end position="1343"/>
    </location>
</feature>
<dbReference type="Gene3D" id="3.60.21.10">
    <property type="match status" value="1"/>
</dbReference>
<accession>C1FJU6</accession>
<dbReference type="KEGG" id="mis:MICPUN_103307"/>
<evidence type="ECO:0008006" key="5">
    <source>
        <dbReference type="Google" id="ProtNLM"/>
    </source>
</evidence>
<feature type="compositionally biased region" description="Acidic residues" evidence="2">
    <location>
        <begin position="1432"/>
        <end position="1442"/>
    </location>
</feature>
<feature type="compositionally biased region" description="Low complexity" evidence="2">
    <location>
        <begin position="1454"/>
        <end position="1463"/>
    </location>
</feature>
<dbReference type="PANTHER" id="PTHR32114:SF2">
    <property type="entry name" value="ABC TRANSPORTER ABCH.3"/>
    <property type="match status" value="1"/>
</dbReference>
<dbReference type="GO" id="GO:0004864">
    <property type="term" value="F:protein phosphatase inhibitor activity"/>
    <property type="evidence" value="ECO:0007669"/>
    <property type="project" value="InterPro"/>
</dbReference>
<dbReference type="SUPFAM" id="SSF56300">
    <property type="entry name" value="Metallo-dependent phosphatases"/>
    <property type="match status" value="1"/>
</dbReference>
<reference evidence="3 4" key="1">
    <citation type="journal article" date="2009" name="Science">
        <title>Green evolution and dynamic adaptations revealed by genomes of the marine picoeukaryotes Micromonas.</title>
        <authorList>
            <person name="Worden A.Z."/>
            <person name="Lee J.H."/>
            <person name="Mock T."/>
            <person name="Rouze P."/>
            <person name="Simmons M.P."/>
            <person name="Aerts A.L."/>
            <person name="Allen A.E."/>
            <person name="Cuvelier M.L."/>
            <person name="Derelle E."/>
            <person name="Everett M.V."/>
            <person name="Foulon E."/>
            <person name="Grimwood J."/>
            <person name="Gundlach H."/>
            <person name="Henrissat B."/>
            <person name="Napoli C."/>
            <person name="McDonald S.M."/>
            <person name="Parker M.S."/>
            <person name="Rombauts S."/>
            <person name="Salamov A."/>
            <person name="Von Dassow P."/>
            <person name="Badger J.H."/>
            <person name="Coutinho P.M."/>
            <person name="Demir E."/>
            <person name="Dubchak I."/>
            <person name="Gentemann C."/>
            <person name="Eikrem W."/>
            <person name="Gready J.E."/>
            <person name="John U."/>
            <person name="Lanier W."/>
            <person name="Lindquist E.A."/>
            <person name="Lucas S."/>
            <person name="Mayer K.F."/>
            <person name="Moreau H."/>
            <person name="Not F."/>
            <person name="Otillar R."/>
            <person name="Panaud O."/>
            <person name="Pangilinan J."/>
            <person name="Paulsen I."/>
            <person name="Piegu B."/>
            <person name="Poliakov A."/>
            <person name="Robbens S."/>
            <person name="Schmutz J."/>
            <person name="Toulza E."/>
            <person name="Wyss T."/>
            <person name="Zelensky A."/>
            <person name="Zhou K."/>
            <person name="Armbrust E.V."/>
            <person name="Bhattacharya D."/>
            <person name="Goodenough U.W."/>
            <person name="Van de Peer Y."/>
            <person name="Grigoriev I.V."/>
        </authorList>
    </citation>
    <scope>NUCLEOTIDE SEQUENCE [LARGE SCALE GENOMIC DNA]</scope>
    <source>
        <strain evidence="4">RCC299 / NOUM17</strain>
    </source>
</reference>
<feature type="region of interest" description="Disordered" evidence="2">
    <location>
        <begin position="1130"/>
        <end position="1169"/>
    </location>
</feature>
<feature type="region of interest" description="Disordered" evidence="2">
    <location>
        <begin position="894"/>
        <end position="913"/>
    </location>
</feature>
<feature type="coiled-coil region" evidence="1">
    <location>
        <begin position="1055"/>
        <end position="1085"/>
    </location>
</feature>
<feature type="compositionally biased region" description="Acidic residues" evidence="2">
    <location>
        <begin position="1469"/>
        <end position="1483"/>
    </location>
</feature>
<organism evidence="3 4">
    <name type="scientific">Micromonas commoda (strain RCC299 / NOUM17 / CCMP2709)</name>
    <name type="common">Picoplanktonic green alga</name>
    <dbReference type="NCBI Taxonomy" id="296587"/>
    <lineage>
        <taxon>Eukaryota</taxon>
        <taxon>Viridiplantae</taxon>
        <taxon>Chlorophyta</taxon>
        <taxon>Mamiellophyceae</taxon>
        <taxon>Mamiellales</taxon>
        <taxon>Mamiellaceae</taxon>
        <taxon>Micromonas</taxon>
    </lineage>
</organism>
<evidence type="ECO:0000313" key="4">
    <source>
        <dbReference type="Proteomes" id="UP000002009"/>
    </source>
</evidence>
<feature type="region of interest" description="Disordered" evidence="2">
    <location>
        <begin position="347"/>
        <end position="367"/>
    </location>
</feature>
<feature type="region of interest" description="Disordered" evidence="2">
    <location>
        <begin position="1387"/>
        <end position="1483"/>
    </location>
</feature>
<dbReference type="CDD" id="cd00267">
    <property type="entry name" value="ABC_ATPase"/>
    <property type="match status" value="1"/>
</dbReference>
<dbReference type="Proteomes" id="UP000002009">
    <property type="component" value="Chromosome 12"/>
</dbReference>
<feature type="compositionally biased region" description="Acidic residues" evidence="2">
    <location>
        <begin position="1298"/>
        <end position="1309"/>
    </location>
</feature>
<protein>
    <recommendedName>
        <fullName evidence="5">Calcineurin-like phosphoesterase domain-containing protein</fullName>
    </recommendedName>
</protein>
<feature type="compositionally biased region" description="Polar residues" evidence="2">
    <location>
        <begin position="347"/>
        <end position="358"/>
    </location>
</feature>
<feature type="compositionally biased region" description="Basic and acidic residues" evidence="2">
    <location>
        <begin position="1310"/>
        <end position="1328"/>
    </location>
</feature>
<feature type="compositionally biased region" description="Basic and acidic residues" evidence="2">
    <location>
        <begin position="1027"/>
        <end position="1036"/>
    </location>
</feature>
<feature type="region of interest" description="Disordered" evidence="2">
    <location>
        <begin position="1027"/>
        <end position="1050"/>
    </location>
</feature>
<dbReference type="eggNOG" id="ENOG502QQZZ">
    <property type="taxonomic scope" value="Eukaryota"/>
</dbReference>
<dbReference type="OMA" id="WHARGAI"/>
<name>C1FJU6_MICCC</name>
<evidence type="ECO:0000256" key="1">
    <source>
        <dbReference type="SAM" id="Coils"/>
    </source>
</evidence>
<feature type="region of interest" description="Disordered" evidence="2">
    <location>
        <begin position="286"/>
        <end position="308"/>
    </location>
</feature>
<sequence length="1525" mass="160115">MARGKKPARGGTRADPDPAANPSVAAASGPPVDILADDALGPDHARVRRWVVFSDLHLNRRTSRVCVDVLEAVHREAVARDAGIAFLGDFWHARGAIPVEPLIEALNAIRSWTRPCVMIPGNHDQVTAGGEVHALTPLAAANPSRVKIISRPTVWRNALWLPYRRDASVVKNAVEAAWSIAPTGEDGSVPKVRAVFCHADVVGASMNESFQARDGLDPSLFSPETDTGNVRIPVYTGHYHKPHTVPNTSITYVGSPYQVSRAEAGQVKALVVLDAENGWIGCDEANPDAPEKADPTTDPVTGVSPRARLPLDLGPRHYVVTGEDGDVPEGARAGDVIRWTLPLGSSTRVSNNGTNKGTGSDDEMNKPPVGIERARAAGIAVEISYETTSAPPRIPKAESLGPLGLYAAYAKAVDLPPDVVKLGTSVLEEVAANVAAADVDGTSARSSLGGNMTGARSPVQLSMHGVEVEGYGAFTDAVAYPLRDRGVCAVVGDNRDDGCSDSNGAGKTTLVMAAMWALTGNSDLRVEGGAGKTLTKTDVVNDYAKTARVRLEGAANGIPFWVERRVSRSKLLGLRYGVGDEERTLADSRLTQAAMDADLGASVAARIAFHGQHTVGQLLDANDAALKAALGELVDADTWQEAKDLSRKRVTAARKRAAALGADASARADYVRRIEQRLSAATAAANDWTAQVERNLTRLAREEAGAADALGRALGAVVVAADALKAASARWDAEEADAAAEADAASAFLDPTRVGNEETESASFEVDEAAIASRVAALEEDAERARGYARELQGAEAAARAVAAQAHRAVGQYAGSSGAGFEGVEGHEGVGDGSEGVRDGHDEGHAHTPDAPVCAACLQPIDLTHRAHVLDRLKRDAETTAREHRRLLQSLQAAESEAVKAEQRRRDEMAAANRARADASARAAAAANRARDAQARLRAVRDARVNAHVVAAAMARAEALVAASPVAPVRGPTPSDANNLSGTTTDIRPGHSPQHATRRADSGNAPALALVAAVETAVSDAERAFRQLETRSRDRSNAAATATANPHDMEVASLQSQADVEAAELEARREEAAAAEAALATAQRADSAFGTRGIQSYLFEGALGELSARVGDYMEALTGGALAMELRPAAVGEPNGGSTRRRRRGRAAAGDAGGADAEDEDGVDERGAPSVAAAEKIEKVIFAQSHDGERVQRSLRQLSGGERRRAALALALAHADLASARGGVGCDLLVLDEVLQHLDGEGIARVAALLRSLPKGTVLLTSQADSATSHLFDVVDRVFKKNGASGVATGCDAAFGTDEDEDEVAAEEAENPRRPHSDARHTMTDVDVRSPGSGDSAEHKRKHIVWNEENLSYNEANKSAKMKIDEPDTPWASPPKELFEDPVEAEADVAMDDVAERLRGFEGGPEGGGAAGGDAPGAVAGDASIPPKRDDEWESSDDDERDDGARGGRVALDPGALSDPGSSAAGGGTDDDGEDIIDEGPLDEYDQMLRARLFEAQRKSHQCTFRGVLARGRALLEEEDEEDGE</sequence>
<dbReference type="STRING" id="296587.C1FJU6"/>
<dbReference type="Pfam" id="PF13558">
    <property type="entry name" value="SbcC_Walker_B"/>
    <property type="match status" value="1"/>
</dbReference>
<evidence type="ECO:0000256" key="2">
    <source>
        <dbReference type="SAM" id="MobiDB-lite"/>
    </source>
</evidence>
<feature type="compositionally biased region" description="Polar residues" evidence="2">
    <location>
        <begin position="975"/>
        <end position="986"/>
    </location>
</feature>
<dbReference type="Gene3D" id="3.40.50.300">
    <property type="entry name" value="P-loop containing nucleotide triphosphate hydrolases"/>
    <property type="match status" value="2"/>
</dbReference>
<dbReference type="Pfam" id="PF04979">
    <property type="entry name" value="IPP-2"/>
    <property type="match status" value="1"/>
</dbReference>
<dbReference type="InParanoid" id="C1FJU6"/>
<dbReference type="InterPro" id="IPR027417">
    <property type="entry name" value="P-loop_NTPase"/>
</dbReference>
<feature type="region of interest" description="Disordered" evidence="2">
    <location>
        <begin position="1"/>
        <end position="29"/>
    </location>
</feature>
<dbReference type="PANTHER" id="PTHR32114">
    <property type="entry name" value="ABC TRANSPORTER ABCH.3"/>
    <property type="match status" value="1"/>
</dbReference>
<dbReference type="RefSeq" id="XP_002509149.1">
    <property type="nucleotide sequence ID" value="XM_002509103.1"/>
</dbReference>
<dbReference type="GO" id="GO:0009966">
    <property type="term" value="P:regulation of signal transduction"/>
    <property type="evidence" value="ECO:0007669"/>
    <property type="project" value="InterPro"/>
</dbReference>
<dbReference type="SUPFAM" id="SSF52540">
    <property type="entry name" value="P-loop containing nucleoside triphosphate hydrolases"/>
    <property type="match status" value="1"/>
</dbReference>
<gene>
    <name evidence="3" type="ORF">MICPUN_103307</name>
</gene>
<keyword evidence="4" id="KW-1185">Reference proteome</keyword>
<feature type="compositionally biased region" description="Gly residues" evidence="2">
    <location>
        <begin position="1401"/>
        <end position="1415"/>
    </location>
</feature>
<dbReference type="GeneID" id="8248289"/>
<dbReference type="InterPro" id="IPR007062">
    <property type="entry name" value="PPI-2"/>
</dbReference>
<evidence type="ECO:0000313" key="3">
    <source>
        <dbReference type="EMBL" id="ACO70407.1"/>
    </source>
</evidence>
<keyword evidence="1" id="KW-0175">Coiled coil</keyword>
<dbReference type="OrthoDB" id="18797at2759"/>
<dbReference type="EMBL" id="CP001577">
    <property type="protein sequence ID" value="ACO70407.1"/>
    <property type="molecule type" value="Genomic_DNA"/>
</dbReference>
<feature type="compositionally biased region" description="Basic and acidic residues" evidence="2">
    <location>
        <begin position="897"/>
        <end position="913"/>
    </location>
</feature>
<proteinExistence type="predicted"/>
<feature type="region of interest" description="Disordered" evidence="2">
    <location>
        <begin position="967"/>
        <end position="1002"/>
    </location>
</feature>